<gene>
    <name evidence="1" type="ORF">E5987_02625</name>
</gene>
<keyword evidence="2" id="KW-1185">Reference proteome</keyword>
<dbReference type="InterPro" id="IPR007459">
    <property type="entry name" value="DNA_pol3_chi"/>
</dbReference>
<dbReference type="Pfam" id="PF04364">
    <property type="entry name" value="DNA_pol3_chi"/>
    <property type="match status" value="1"/>
</dbReference>
<dbReference type="GO" id="GO:0003887">
    <property type="term" value="F:DNA-directed DNA polymerase activity"/>
    <property type="evidence" value="ECO:0007669"/>
    <property type="project" value="InterPro"/>
</dbReference>
<dbReference type="PANTHER" id="PTHR38767">
    <property type="entry name" value="DNA POLYMERASE III SUBUNIT CHI"/>
    <property type="match status" value="1"/>
</dbReference>
<sequence length="143" mass="15885">MSDLAFHTGIPDRQLYACRALKKAQRLGMSACVLVETEGDLRSFDERLWAFDNTSFIPHGPAGSAEIQRGAFVIGRRPSELPAADLLVMLTHNAPGNMQDLMQRFPKIIDVVASAGTELEEGRSRYRSYKKQGLQPKVVNPKN</sequence>
<evidence type="ECO:0000313" key="2">
    <source>
        <dbReference type="Proteomes" id="UP000472580"/>
    </source>
</evidence>
<dbReference type="RefSeq" id="WP_160334532.1">
    <property type="nucleotide sequence ID" value="NZ_CALPCR010000027.1"/>
</dbReference>
<evidence type="ECO:0000313" key="1">
    <source>
        <dbReference type="EMBL" id="MVX56100.1"/>
    </source>
</evidence>
<dbReference type="GO" id="GO:0003677">
    <property type="term" value="F:DNA binding"/>
    <property type="evidence" value="ECO:0007669"/>
    <property type="project" value="InterPro"/>
</dbReference>
<dbReference type="Proteomes" id="UP000472580">
    <property type="component" value="Unassembled WGS sequence"/>
</dbReference>
<reference evidence="1 2" key="1">
    <citation type="submission" date="2019-12" db="EMBL/GenBank/DDBJ databases">
        <title>Microbes associate with the intestines of laboratory mice.</title>
        <authorList>
            <person name="Navarre W."/>
            <person name="Wong E."/>
        </authorList>
    </citation>
    <scope>NUCLEOTIDE SEQUENCE [LARGE SCALE GENOMIC DNA]</scope>
    <source>
        <strain evidence="1 2">NM82_D38</strain>
    </source>
</reference>
<name>A0A6L6YEP6_9BURK</name>
<dbReference type="AlphaFoldDB" id="A0A6L6YEP6"/>
<dbReference type="EMBL" id="WSRP01000005">
    <property type="protein sequence ID" value="MVX56100.1"/>
    <property type="molecule type" value="Genomic_DNA"/>
</dbReference>
<dbReference type="InterPro" id="IPR036768">
    <property type="entry name" value="PolIII_chi_sf"/>
</dbReference>
<dbReference type="Gene3D" id="3.40.50.10110">
    <property type="entry name" value="DNA polymerase III subunit chi"/>
    <property type="match status" value="1"/>
</dbReference>
<comment type="caution">
    <text evidence="1">The sequence shown here is derived from an EMBL/GenBank/DDBJ whole genome shotgun (WGS) entry which is preliminary data.</text>
</comment>
<accession>A0A6L6YEP6</accession>
<proteinExistence type="predicted"/>
<dbReference type="OrthoDB" id="5297568at2"/>
<dbReference type="GO" id="GO:0006260">
    <property type="term" value="P:DNA replication"/>
    <property type="evidence" value="ECO:0007669"/>
    <property type="project" value="InterPro"/>
</dbReference>
<dbReference type="SUPFAM" id="SSF102400">
    <property type="entry name" value="DNA polymerase III chi subunit"/>
    <property type="match status" value="1"/>
</dbReference>
<organism evidence="1 2">
    <name type="scientific">Parasutterella muris</name>
    <dbReference type="NCBI Taxonomy" id="2565572"/>
    <lineage>
        <taxon>Bacteria</taxon>
        <taxon>Pseudomonadati</taxon>
        <taxon>Pseudomonadota</taxon>
        <taxon>Betaproteobacteria</taxon>
        <taxon>Burkholderiales</taxon>
        <taxon>Sutterellaceae</taxon>
        <taxon>Parasutterella</taxon>
    </lineage>
</organism>
<dbReference type="GO" id="GO:0032298">
    <property type="term" value="P:positive regulation of DNA-templated DNA replication initiation"/>
    <property type="evidence" value="ECO:0007669"/>
    <property type="project" value="TreeGrafter"/>
</dbReference>
<protein>
    <submittedName>
        <fullName evidence="1">DNA polymerase III subunit chi</fullName>
    </submittedName>
</protein>
<dbReference type="PANTHER" id="PTHR38767:SF1">
    <property type="entry name" value="DNA POLYMERASE III SUBUNIT CHI"/>
    <property type="match status" value="1"/>
</dbReference>